<dbReference type="Pfam" id="PF00106">
    <property type="entry name" value="adh_short"/>
    <property type="match status" value="1"/>
</dbReference>
<evidence type="ECO:0000313" key="1">
    <source>
        <dbReference type="EMBL" id="KAK5968350.1"/>
    </source>
</evidence>
<dbReference type="AlphaFoldDB" id="A0AAN8FFI8"/>
<evidence type="ECO:0000313" key="2">
    <source>
        <dbReference type="Proteomes" id="UP001331761"/>
    </source>
</evidence>
<keyword evidence="2" id="KW-1185">Reference proteome</keyword>
<dbReference type="EMBL" id="WIXE01021483">
    <property type="protein sequence ID" value="KAK5968350.1"/>
    <property type="molecule type" value="Genomic_DNA"/>
</dbReference>
<dbReference type="InterPro" id="IPR036291">
    <property type="entry name" value="NAD(P)-bd_dom_sf"/>
</dbReference>
<proteinExistence type="predicted"/>
<accession>A0AAN8FFI8</accession>
<organism evidence="1 2">
    <name type="scientific">Trichostrongylus colubriformis</name>
    <name type="common">Black scour worm</name>
    <dbReference type="NCBI Taxonomy" id="6319"/>
    <lineage>
        <taxon>Eukaryota</taxon>
        <taxon>Metazoa</taxon>
        <taxon>Ecdysozoa</taxon>
        <taxon>Nematoda</taxon>
        <taxon>Chromadorea</taxon>
        <taxon>Rhabditida</taxon>
        <taxon>Rhabditina</taxon>
        <taxon>Rhabditomorpha</taxon>
        <taxon>Strongyloidea</taxon>
        <taxon>Trichostrongylidae</taxon>
        <taxon>Trichostrongylus</taxon>
    </lineage>
</organism>
<dbReference type="PANTHER" id="PTHR44115:SF4">
    <property type="entry name" value="OXIDOREDUCTASE"/>
    <property type="match status" value="1"/>
</dbReference>
<dbReference type="PANTHER" id="PTHR44115">
    <property type="entry name" value="PROTEIN CBG09704"/>
    <property type="match status" value="1"/>
</dbReference>
<sequence length="94" mass="10280">MVTICGRDEKTLNETKAMVLAANGGDEKKLLVVRGDLCDEAVMKKTVEGTIEKFGRLDVLVNNAGSTGTAQWAVPEIEGDISYFDYTLNLNARR</sequence>
<comment type="caution">
    <text evidence="1">The sequence shown here is derived from an EMBL/GenBank/DDBJ whole genome shotgun (WGS) entry which is preliminary data.</text>
</comment>
<dbReference type="InterPro" id="IPR002347">
    <property type="entry name" value="SDR_fam"/>
</dbReference>
<dbReference type="SUPFAM" id="SSF51735">
    <property type="entry name" value="NAD(P)-binding Rossmann-fold domains"/>
    <property type="match status" value="1"/>
</dbReference>
<dbReference type="Gene3D" id="3.40.50.720">
    <property type="entry name" value="NAD(P)-binding Rossmann-like Domain"/>
    <property type="match status" value="1"/>
</dbReference>
<dbReference type="Proteomes" id="UP001331761">
    <property type="component" value="Unassembled WGS sequence"/>
</dbReference>
<name>A0AAN8FFI8_TRICO</name>
<protein>
    <submittedName>
        <fullName evidence="1">Tetrahydrofolate dehydrogenase/cyclohydrolase NAD(P)-binding domain protein</fullName>
    </submittedName>
</protein>
<reference evidence="1 2" key="1">
    <citation type="submission" date="2019-10" db="EMBL/GenBank/DDBJ databases">
        <title>Assembly and Annotation for the nematode Trichostrongylus colubriformis.</title>
        <authorList>
            <person name="Martin J."/>
        </authorList>
    </citation>
    <scope>NUCLEOTIDE SEQUENCE [LARGE SCALE GENOMIC DNA]</scope>
    <source>
        <strain evidence="1">G859</strain>
        <tissue evidence="1">Whole worm</tissue>
    </source>
</reference>
<gene>
    <name evidence="1" type="ORF">GCK32_006225</name>
</gene>